<keyword evidence="2" id="KW-1133">Transmembrane helix</keyword>
<accession>A0A2G8JTA1</accession>
<dbReference type="Proteomes" id="UP000230750">
    <property type="component" value="Unassembled WGS sequence"/>
</dbReference>
<evidence type="ECO:0000256" key="1">
    <source>
        <dbReference type="SAM" id="MobiDB-lite"/>
    </source>
</evidence>
<organism evidence="3 4">
    <name type="scientific">Stichopus japonicus</name>
    <name type="common">Sea cucumber</name>
    <dbReference type="NCBI Taxonomy" id="307972"/>
    <lineage>
        <taxon>Eukaryota</taxon>
        <taxon>Metazoa</taxon>
        <taxon>Echinodermata</taxon>
        <taxon>Eleutherozoa</taxon>
        <taxon>Echinozoa</taxon>
        <taxon>Holothuroidea</taxon>
        <taxon>Aspidochirotacea</taxon>
        <taxon>Aspidochirotida</taxon>
        <taxon>Stichopodidae</taxon>
        <taxon>Apostichopus</taxon>
    </lineage>
</organism>
<dbReference type="AlphaFoldDB" id="A0A2G8JTA1"/>
<feature type="transmembrane region" description="Helical" evidence="2">
    <location>
        <begin position="103"/>
        <end position="128"/>
    </location>
</feature>
<reference evidence="3 4" key="1">
    <citation type="journal article" date="2017" name="PLoS Biol.">
        <title>The sea cucumber genome provides insights into morphological evolution and visceral regeneration.</title>
        <authorList>
            <person name="Zhang X."/>
            <person name="Sun L."/>
            <person name="Yuan J."/>
            <person name="Sun Y."/>
            <person name="Gao Y."/>
            <person name="Zhang L."/>
            <person name="Li S."/>
            <person name="Dai H."/>
            <person name="Hamel J.F."/>
            <person name="Liu C."/>
            <person name="Yu Y."/>
            <person name="Liu S."/>
            <person name="Lin W."/>
            <person name="Guo K."/>
            <person name="Jin S."/>
            <person name="Xu P."/>
            <person name="Storey K.B."/>
            <person name="Huan P."/>
            <person name="Zhang T."/>
            <person name="Zhou Y."/>
            <person name="Zhang J."/>
            <person name="Lin C."/>
            <person name="Li X."/>
            <person name="Xing L."/>
            <person name="Huo D."/>
            <person name="Sun M."/>
            <person name="Wang L."/>
            <person name="Mercier A."/>
            <person name="Li F."/>
            <person name="Yang H."/>
            <person name="Xiang J."/>
        </authorList>
    </citation>
    <scope>NUCLEOTIDE SEQUENCE [LARGE SCALE GENOMIC DNA]</scope>
    <source>
        <strain evidence="3">Shaxun</strain>
        <tissue evidence="3">Muscle</tissue>
    </source>
</reference>
<comment type="caution">
    <text evidence="3">The sequence shown here is derived from an EMBL/GenBank/DDBJ whole genome shotgun (WGS) entry which is preliminary data.</text>
</comment>
<protein>
    <submittedName>
        <fullName evidence="3">Uncharacterized protein</fullName>
    </submittedName>
</protein>
<gene>
    <name evidence="3" type="ORF">BSL78_24169</name>
</gene>
<dbReference type="EMBL" id="MRZV01001290">
    <property type="protein sequence ID" value="PIK38991.1"/>
    <property type="molecule type" value="Genomic_DNA"/>
</dbReference>
<sequence>MSEKILYLAEKCGNSTGRIIGPRSEDGTLHITNTGVLVFNNITMNDSANYQLVYIDCDGGSYPQYIDNFNISVHNEEEPTIAPSESSTTSSQPNTSGEKNHSLAIWVIIAFTSVVIVLCLAVIIFKYVRTIIRQHRAGRPDIPMMQLDR</sequence>
<feature type="compositionally biased region" description="Polar residues" evidence="1">
    <location>
        <begin position="83"/>
        <end position="96"/>
    </location>
</feature>
<evidence type="ECO:0000313" key="3">
    <source>
        <dbReference type="EMBL" id="PIK38991.1"/>
    </source>
</evidence>
<evidence type="ECO:0000313" key="4">
    <source>
        <dbReference type="Proteomes" id="UP000230750"/>
    </source>
</evidence>
<keyword evidence="4" id="KW-1185">Reference proteome</keyword>
<feature type="region of interest" description="Disordered" evidence="1">
    <location>
        <begin position="77"/>
        <end position="96"/>
    </location>
</feature>
<keyword evidence="2" id="KW-0472">Membrane</keyword>
<keyword evidence="2" id="KW-0812">Transmembrane</keyword>
<evidence type="ECO:0000256" key="2">
    <source>
        <dbReference type="SAM" id="Phobius"/>
    </source>
</evidence>
<name>A0A2G8JTA1_STIJA</name>
<proteinExistence type="predicted"/>